<comment type="caution">
    <text evidence="7">The sequence shown here is derived from an EMBL/GenBank/DDBJ whole genome shotgun (WGS) entry which is preliminary data.</text>
</comment>
<evidence type="ECO:0000313" key="8">
    <source>
        <dbReference type="Proteomes" id="UP000823823"/>
    </source>
</evidence>
<feature type="DNA-binding region" description="H-T-H motif" evidence="4">
    <location>
        <begin position="38"/>
        <end position="57"/>
    </location>
</feature>
<dbReference type="SUPFAM" id="SSF46689">
    <property type="entry name" value="Homeodomain-like"/>
    <property type="match status" value="1"/>
</dbReference>
<reference evidence="7" key="2">
    <citation type="submission" date="2021-04" db="EMBL/GenBank/DDBJ databases">
        <authorList>
            <person name="Gilroy R."/>
        </authorList>
    </citation>
    <scope>NUCLEOTIDE SEQUENCE</scope>
    <source>
        <strain evidence="7">ChiHjej13B12-24818</strain>
    </source>
</reference>
<dbReference type="PANTHER" id="PTHR30055:SF243">
    <property type="entry name" value="HTH-TYPE TRANSCRIPTIONAL REGULATOR RV1816"/>
    <property type="match status" value="1"/>
</dbReference>
<dbReference type="PROSITE" id="PS50977">
    <property type="entry name" value="HTH_TETR_2"/>
    <property type="match status" value="1"/>
</dbReference>
<proteinExistence type="predicted"/>
<reference evidence="7" key="1">
    <citation type="journal article" date="2021" name="PeerJ">
        <title>Extensive microbial diversity within the chicken gut microbiome revealed by metagenomics and culture.</title>
        <authorList>
            <person name="Gilroy R."/>
            <person name="Ravi A."/>
            <person name="Getino M."/>
            <person name="Pursley I."/>
            <person name="Horton D.L."/>
            <person name="Alikhan N.F."/>
            <person name="Baker D."/>
            <person name="Gharbi K."/>
            <person name="Hall N."/>
            <person name="Watson M."/>
            <person name="Adriaenssens E.M."/>
            <person name="Foster-Nyarko E."/>
            <person name="Jarju S."/>
            <person name="Secka A."/>
            <person name="Antonio M."/>
            <person name="Oren A."/>
            <person name="Chaudhuri R.R."/>
            <person name="La Ragione R."/>
            <person name="Hildebrand F."/>
            <person name="Pallen M.J."/>
        </authorList>
    </citation>
    <scope>NUCLEOTIDE SEQUENCE</scope>
    <source>
        <strain evidence="7">ChiHjej13B12-24818</strain>
    </source>
</reference>
<dbReference type="Pfam" id="PF00440">
    <property type="entry name" value="TetR_N"/>
    <property type="match status" value="1"/>
</dbReference>
<dbReference type="Proteomes" id="UP000823823">
    <property type="component" value="Unassembled WGS sequence"/>
</dbReference>
<dbReference type="GO" id="GO:0003700">
    <property type="term" value="F:DNA-binding transcription factor activity"/>
    <property type="evidence" value="ECO:0007669"/>
    <property type="project" value="TreeGrafter"/>
</dbReference>
<dbReference type="PANTHER" id="PTHR30055">
    <property type="entry name" value="HTH-TYPE TRANSCRIPTIONAL REGULATOR RUTR"/>
    <property type="match status" value="1"/>
</dbReference>
<evidence type="ECO:0000313" key="7">
    <source>
        <dbReference type="EMBL" id="HJB10809.1"/>
    </source>
</evidence>
<feature type="region of interest" description="Disordered" evidence="5">
    <location>
        <begin position="86"/>
        <end position="106"/>
    </location>
</feature>
<dbReference type="InterPro" id="IPR050109">
    <property type="entry name" value="HTH-type_TetR-like_transc_reg"/>
</dbReference>
<sequence length="260" mass="27513">MTTQPRPTPRQQAREQTMQRILEIARSQLEAQGVAGLSLREVTRELGMVSSALYRYVSGRDELLTLLLVDAFDDLADTVDTALGHAAPAPQRGDEAADGTDPATAAPPARRRLLDLAQAMRSWALAHRAQWTLLYGTPVAEYHAPAEATITPGTRVIGRILEIVVAAGAVAATGATSEAGTSAPASRHATELTELLGQTAAELGHPEATSAQLIATATFFSGTVGAVNAELFTQWGPQFEPHGAELFTQQTRLLTQAVGV</sequence>
<dbReference type="AlphaFoldDB" id="A0A9D2LDV6"/>
<evidence type="ECO:0000256" key="4">
    <source>
        <dbReference type="PROSITE-ProRule" id="PRU00335"/>
    </source>
</evidence>
<keyword evidence="3" id="KW-0804">Transcription</keyword>
<feature type="domain" description="HTH tetR-type" evidence="6">
    <location>
        <begin position="15"/>
        <end position="75"/>
    </location>
</feature>
<dbReference type="InterPro" id="IPR001647">
    <property type="entry name" value="HTH_TetR"/>
</dbReference>
<keyword evidence="2 4" id="KW-0238">DNA-binding</keyword>
<organism evidence="7 8">
    <name type="scientific">Candidatus Brachybacterium merdavium</name>
    <dbReference type="NCBI Taxonomy" id="2838513"/>
    <lineage>
        <taxon>Bacteria</taxon>
        <taxon>Bacillati</taxon>
        <taxon>Actinomycetota</taxon>
        <taxon>Actinomycetes</taxon>
        <taxon>Micrococcales</taxon>
        <taxon>Dermabacteraceae</taxon>
        <taxon>Brachybacterium</taxon>
    </lineage>
</organism>
<evidence type="ECO:0000256" key="5">
    <source>
        <dbReference type="SAM" id="MobiDB-lite"/>
    </source>
</evidence>
<accession>A0A9D2LDV6</accession>
<evidence type="ECO:0000259" key="6">
    <source>
        <dbReference type="PROSITE" id="PS50977"/>
    </source>
</evidence>
<dbReference type="GO" id="GO:0000976">
    <property type="term" value="F:transcription cis-regulatory region binding"/>
    <property type="evidence" value="ECO:0007669"/>
    <property type="project" value="TreeGrafter"/>
</dbReference>
<dbReference type="Gene3D" id="1.10.357.10">
    <property type="entry name" value="Tetracycline Repressor, domain 2"/>
    <property type="match status" value="1"/>
</dbReference>
<evidence type="ECO:0000256" key="3">
    <source>
        <dbReference type="ARBA" id="ARBA00023163"/>
    </source>
</evidence>
<dbReference type="EMBL" id="DWZH01000078">
    <property type="protein sequence ID" value="HJB10809.1"/>
    <property type="molecule type" value="Genomic_DNA"/>
</dbReference>
<dbReference type="InterPro" id="IPR025996">
    <property type="entry name" value="MT1864/Rv1816-like_C"/>
</dbReference>
<dbReference type="Pfam" id="PF13305">
    <property type="entry name" value="TetR_C_33"/>
    <property type="match status" value="1"/>
</dbReference>
<keyword evidence="1" id="KW-0805">Transcription regulation</keyword>
<dbReference type="SUPFAM" id="SSF48498">
    <property type="entry name" value="Tetracyclin repressor-like, C-terminal domain"/>
    <property type="match status" value="1"/>
</dbReference>
<evidence type="ECO:0000256" key="2">
    <source>
        <dbReference type="ARBA" id="ARBA00023125"/>
    </source>
</evidence>
<gene>
    <name evidence="7" type="ORF">H9786_09840</name>
</gene>
<dbReference type="InterPro" id="IPR036271">
    <property type="entry name" value="Tet_transcr_reg_TetR-rel_C_sf"/>
</dbReference>
<protein>
    <submittedName>
        <fullName evidence="7">WHG domain-containing protein</fullName>
    </submittedName>
</protein>
<dbReference type="InterPro" id="IPR009057">
    <property type="entry name" value="Homeodomain-like_sf"/>
</dbReference>
<evidence type="ECO:0000256" key="1">
    <source>
        <dbReference type="ARBA" id="ARBA00023015"/>
    </source>
</evidence>
<name>A0A9D2LDV6_9MICO</name>